<proteinExistence type="inferred from homology"/>
<name>A0A809SDT5_9BACT</name>
<feature type="domain" description="4Fe-4S Mo/W bis-MGD-type" evidence="15">
    <location>
        <begin position="234"/>
        <end position="290"/>
    </location>
</feature>
<gene>
    <name evidence="17" type="ORF">NPRO_09090</name>
</gene>
<dbReference type="GO" id="GO:0016020">
    <property type="term" value="C:membrane"/>
    <property type="evidence" value="ECO:0007669"/>
    <property type="project" value="UniProtKB-SubCell"/>
</dbReference>
<comment type="catalytic activity">
    <reaction evidence="12 13">
        <text>a quinone + NADH + 5 H(+)(in) = a quinol + NAD(+) + 4 H(+)(out)</text>
        <dbReference type="Rhea" id="RHEA:57888"/>
        <dbReference type="ChEBI" id="CHEBI:15378"/>
        <dbReference type="ChEBI" id="CHEBI:24646"/>
        <dbReference type="ChEBI" id="CHEBI:57540"/>
        <dbReference type="ChEBI" id="CHEBI:57945"/>
        <dbReference type="ChEBI" id="CHEBI:132124"/>
    </reaction>
</comment>
<dbReference type="SUPFAM" id="SSF53706">
    <property type="entry name" value="Formate dehydrogenase/DMSO reductase, domains 1-3"/>
    <property type="match status" value="1"/>
</dbReference>
<dbReference type="PANTHER" id="PTHR43105:SF12">
    <property type="entry name" value="NADH-QUINONE OXIDOREDUCTASE SUBUNIT G"/>
    <property type="match status" value="1"/>
</dbReference>
<sequence>MAAVSTSTETVLLTINEVEIEVPKGELIVESVKRLGLEVPIFCYHSRLDPVGMCRMCLVAVGFKQQDGSVRFMPKPQTACTLPASEGMVVLTDSQQIHTDRKGVLEFLLINHPLDCPICDRGGECPLQNNTIFYGPSTSRYLEIKRHLPKAYPLSEHVTLDLERCIQCGRCVRFTEEISGDAQLAFRFRGAMMQPSTFQLGEFQSKFSGNTIEICPVGALTSTEYRFRARPWDLETKPAICTECSNGCNVWFDYRLGKQVRINGRTNEAVNEEWTCDRGKFGHDWYNDNRCTRVLIREDDALKESDWPTALAKILDSFPRKGAAAALAGPRVSNEGMYLLQKLFREEFNSFHLDHRFTAHLPSRDQALEQAIGIDEAQASFSNLEEAKSALVFGTSLADESPMAFLRLRKGWRKSGARIIAATSAKSELEEFADLVLRFRAGTENTLAQGLLFAAVEAGMGKVPAATLESIRKYTPSFVEKETGVPADALVEAARLIGPGSVVVTSRSLLNAPEAQSAWETLGGWAMVAGAKLHCMALGANEQGALELGFLPDTLPGGEAVPAEKRGLNTWEILSGCRSGAIRALWLADIDLFEAVGDPELVREALEAVPFLVVQTTNDNPCIPYASVVLPLAAPAEQDGTYVNVERRVQRFDRVIVAPGQAKPAWLVCWELAMQISPRSPYFHADDVFAEIVRSVPTFAELSYDDLEGEGIRLATRGRVH</sequence>
<keyword evidence="11" id="KW-0472">Membrane</keyword>
<comment type="cofactor">
    <cofactor evidence="13">
        <name>[2Fe-2S] cluster</name>
        <dbReference type="ChEBI" id="CHEBI:190135"/>
    </cofactor>
    <text evidence="13">Binds 1 [2Fe-2S] cluster per subunit.</text>
</comment>
<evidence type="ECO:0000256" key="10">
    <source>
        <dbReference type="ARBA" id="ARBA00023027"/>
    </source>
</evidence>
<dbReference type="Gene3D" id="3.10.20.740">
    <property type="match status" value="1"/>
</dbReference>
<evidence type="ECO:0000259" key="15">
    <source>
        <dbReference type="PROSITE" id="PS51669"/>
    </source>
</evidence>
<dbReference type="Pfam" id="PF10588">
    <property type="entry name" value="NADH-G_4Fe-4S_3"/>
    <property type="match status" value="1"/>
</dbReference>
<dbReference type="Pfam" id="PF00384">
    <property type="entry name" value="Molybdopterin"/>
    <property type="match status" value="1"/>
</dbReference>
<evidence type="ECO:0000256" key="12">
    <source>
        <dbReference type="ARBA" id="ARBA00047712"/>
    </source>
</evidence>
<dbReference type="PROSITE" id="PS51669">
    <property type="entry name" value="4FE4S_MOW_BIS_MGD"/>
    <property type="match status" value="1"/>
</dbReference>
<keyword evidence="5 13" id="KW-0001">2Fe-2S</keyword>
<keyword evidence="10 13" id="KW-0520">NAD</keyword>
<dbReference type="GO" id="GO:0051539">
    <property type="term" value="F:4 iron, 4 sulfur cluster binding"/>
    <property type="evidence" value="ECO:0007669"/>
    <property type="project" value="UniProtKB-KW"/>
</dbReference>
<reference evidence="17" key="1">
    <citation type="journal article" name="DNA Res.">
        <title>The physiological potential of anammox bacteria as revealed by their core genome structure.</title>
        <authorList>
            <person name="Okubo T."/>
            <person name="Toyoda A."/>
            <person name="Fukuhara K."/>
            <person name="Uchiyama I."/>
            <person name="Harigaya Y."/>
            <person name="Kuroiwa M."/>
            <person name="Suzuki T."/>
            <person name="Murakami Y."/>
            <person name="Suwa Y."/>
            <person name="Takami H."/>
        </authorList>
    </citation>
    <scope>NUCLEOTIDE SEQUENCE</scope>
    <source>
        <strain evidence="17">317325-2</strain>
    </source>
</reference>
<dbReference type="InterPro" id="IPR036010">
    <property type="entry name" value="2Fe-2S_ferredoxin-like_sf"/>
</dbReference>
<dbReference type="PROSITE" id="PS51839">
    <property type="entry name" value="4FE4S_HC3"/>
    <property type="match status" value="1"/>
</dbReference>
<dbReference type="PANTHER" id="PTHR43105">
    <property type="entry name" value="RESPIRATORY NITRATE REDUCTASE"/>
    <property type="match status" value="1"/>
</dbReference>
<evidence type="ECO:0000259" key="16">
    <source>
        <dbReference type="PROSITE" id="PS51839"/>
    </source>
</evidence>
<comment type="cofactor">
    <cofactor evidence="1 13">
        <name>[4Fe-4S] cluster</name>
        <dbReference type="ChEBI" id="CHEBI:49883"/>
    </cofactor>
</comment>
<evidence type="ECO:0000256" key="1">
    <source>
        <dbReference type="ARBA" id="ARBA00001966"/>
    </source>
</evidence>
<keyword evidence="4 13" id="KW-0004">4Fe-4S</keyword>
<dbReference type="GO" id="GO:0048038">
    <property type="term" value="F:quinone binding"/>
    <property type="evidence" value="ECO:0007669"/>
    <property type="project" value="UniProtKB-UniRule"/>
</dbReference>
<evidence type="ECO:0000256" key="4">
    <source>
        <dbReference type="ARBA" id="ARBA00022485"/>
    </source>
</evidence>
<evidence type="ECO:0000256" key="8">
    <source>
        <dbReference type="ARBA" id="ARBA00023004"/>
    </source>
</evidence>
<evidence type="ECO:0000313" key="17">
    <source>
        <dbReference type="EMBL" id="BBO23314.1"/>
    </source>
</evidence>
<evidence type="ECO:0000256" key="7">
    <source>
        <dbReference type="ARBA" id="ARBA00022967"/>
    </source>
</evidence>
<evidence type="ECO:0000313" key="18">
    <source>
        <dbReference type="Proteomes" id="UP000662873"/>
    </source>
</evidence>
<keyword evidence="6 13" id="KW-0479">Metal-binding</keyword>
<dbReference type="PROSITE" id="PS00642">
    <property type="entry name" value="COMPLEX1_75K_2"/>
    <property type="match status" value="1"/>
</dbReference>
<dbReference type="CDD" id="cd00207">
    <property type="entry name" value="fer2"/>
    <property type="match status" value="1"/>
</dbReference>
<evidence type="ECO:0000256" key="9">
    <source>
        <dbReference type="ARBA" id="ARBA00023014"/>
    </source>
</evidence>
<feature type="domain" description="4Fe-4S His(Cys)3-ligated-type" evidence="16">
    <location>
        <begin position="96"/>
        <end position="135"/>
    </location>
</feature>
<dbReference type="Gene3D" id="3.30.70.20">
    <property type="match status" value="1"/>
</dbReference>
<feature type="domain" description="2Fe-2S ferredoxin-type" evidence="14">
    <location>
        <begin position="9"/>
        <end position="96"/>
    </location>
</feature>
<dbReference type="EC" id="7.1.1.-" evidence="13"/>
<dbReference type="PROSITE" id="PS00643">
    <property type="entry name" value="COMPLEX1_75K_3"/>
    <property type="match status" value="1"/>
</dbReference>
<dbReference type="InterPro" id="IPR054351">
    <property type="entry name" value="NADH_UbQ_OxRdtase_ferredoxin"/>
</dbReference>
<evidence type="ECO:0000256" key="13">
    <source>
        <dbReference type="RuleBase" id="RU003525"/>
    </source>
</evidence>
<dbReference type="EMBL" id="AP021858">
    <property type="protein sequence ID" value="BBO23314.1"/>
    <property type="molecule type" value="Genomic_DNA"/>
</dbReference>
<dbReference type="Gene3D" id="3.40.228.10">
    <property type="entry name" value="Dimethylsulfoxide Reductase, domain 2"/>
    <property type="match status" value="1"/>
</dbReference>
<evidence type="ECO:0000256" key="11">
    <source>
        <dbReference type="ARBA" id="ARBA00023136"/>
    </source>
</evidence>
<dbReference type="InterPro" id="IPR001041">
    <property type="entry name" value="2Fe-2S_ferredoxin-type"/>
</dbReference>
<dbReference type="Gene3D" id="2.20.25.90">
    <property type="entry name" value="ADC-like domains"/>
    <property type="match status" value="1"/>
</dbReference>
<comment type="function">
    <text evidence="13">NDH-1 shuttles electrons from NADH, via FMN and iron-sulfur (Fe-S) centers, to quinones in the respiratory chain. Couples the redox reaction to proton translocation (for every two electrons transferred, four hydrogen ions are translocated across the cytoplasmic membrane), and thus conserves the redox energy in a proton gradient.</text>
</comment>
<keyword evidence="13" id="KW-0874">Quinone</keyword>
<dbReference type="Pfam" id="PF13510">
    <property type="entry name" value="Fer2_4"/>
    <property type="match status" value="1"/>
</dbReference>
<evidence type="ECO:0000259" key="14">
    <source>
        <dbReference type="PROSITE" id="PS51085"/>
    </source>
</evidence>
<dbReference type="InterPro" id="IPR000283">
    <property type="entry name" value="NADH_UbQ_OxRdtase_75kDa_su_CS"/>
</dbReference>
<comment type="subcellular location">
    <subcellularLocation>
        <location evidence="2">Membrane</location>
    </subcellularLocation>
</comment>
<dbReference type="KEGG" id="npy:NPRO_09090"/>
<organism evidence="17 18">
    <name type="scientific">Candidatus Nitrosymbiomonas proteolyticus</name>
    <dbReference type="NCBI Taxonomy" id="2608984"/>
    <lineage>
        <taxon>Bacteria</taxon>
        <taxon>Bacillati</taxon>
        <taxon>Armatimonadota</taxon>
        <taxon>Armatimonadota incertae sedis</taxon>
        <taxon>Candidatus Nitrosymbiomonas</taxon>
    </lineage>
</organism>
<accession>A0A809SDT5</accession>
<protein>
    <recommendedName>
        <fullName evidence="13">NADH-quinone oxidoreductase</fullName>
        <ecNumber evidence="13">7.1.1.-</ecNumber>
    </recommendedName>
</protein>
<dbReference type="SMART" id="SM00926">
    <property type="entry name" value="Molybdop_Fe4S4"/>
    <property type="match status" value="1"/>
</dbReference>
<comment type="similarity">
    <text evidence="3 13">Belongs to the complex I 75 kDa subunit family.</text>
</comment>
<evidence type="ECO:0000256" key="3">
    <source>
        <dbReference type="ARBA" id="ARBA00005404"/>
    </source>
</evidence>
<keyword evidence="9 13" id="KW-0411">Iron-sulfur</keyword>
<dbReference type="GO" id="GO:0046872">
    <property type="term" value="F:metal ion binding"/>
    <property type="evidence" value="ECO:0007669"/>
    <property type="project" value="UniProtKB-UniRule"/>
</dbReference>
<dbReference type="GO" id="GO:0042773">
    <property type="term" value="P:ATP synthesis coupled electron transport"/>
    <property type="evidence" value="ECO:0007669"/>
    <property type="project" value="InterPro"/>
</dbReference>
<dbReference type="PROSITE" id="PS51085">
    <property type="entry name" value="2FE2S_FER_2"/>
    <property type="match status" value="1"/>
</dbReference>
<dbReference type="Pfam" id="PF22117">
    <property type="entry name" value="Fer4_Nqo3"/>
    <property type="match status" value="1"/>
</dbReference>
<dbReference type="Gene3D" id="3.40.50.740">
    <property type="match status" value="1"/>
</dbReference>
<dbReference type="Pfam" id="PF04879">
    <property type="entry name" value="Molybdop_Fe4S4"/>
    <property type="match status" value="1"/>
</dbReference>
<dbReference type="SUPFAM" id="SSF54862">
    <property type="entry name" value="4Fe-4S ferredoxins"/>
    <property type="match status" value="1"/>
</dbReference>
<dbReference type="GO" id="GO:0003954">
    <property type="term" value="F:NADH dehydrogenase activity"/>
    <property type="evidence" value="ECO:0007669"/>
    <property type="project" value="TreeGrafter"/>
</dbReference>
<dbReference type="InterPro" id="IPR006963">
    <property type="entry name" value="Mopterin_OxRdtase_4Fe-4S_dom"/>
</dbReference>
<keyword evidence="7 13" id="KW-1278">Translocase</keyword>
<dbReference type="GO" id="GO:0051537">
    <property type="term" value="F:2 iron, 2 sulfur cluster binding"/>
    <property type="evidence" value="ECO:0007669"/>
    <property type="project" value="UniProtKB-UniRule"/>
</dbReference>
<dbReference type="InterPro" id="IPR050123">
    <property type="entry name" value="Prok_molybdopt-oxidoreductase"/>
</dbReference>
<dbReference type="SMART" id="SM00929">
    <property type="entry name" value="NADH-G_4Fe-4S_3"/>
    <property type="match status" value="1"/>
</dbReference>
<dbReference type="FunFam" id="3.10.20.740:FF:000004">
    <property type="entry name" value="NADH-quinone oxidoreductase"/>
    <property type="match status" value="1"/>
</dbReference>
<dbReference type="InterPro" id="IPR006656">
    <property type="entry name" value="Mopterin_OxRdtase"/>
</dbReference>
<evidence type="ECO:0000256" key="2">
    <source>
        <dbReference type="ARBA" id="ARBA00004370"/>
    </source>
</evidence>
<keyword evidence="8 13" id="KW-0408">Iron</keyword>
<dbReference type="GO" id="GO:0008137">
    <property type="term" value="F:NADH dehydrogenase (ubiquinone) activity"/>
    <property type="evidence" value="ECO:0007669"/>
    <property type="project" value="UniProtKB-UniRule"/>
</dbReference>
<dbReference type="SUPFAM" id="SSF54292">
    <property type="entry name" value="2Fe-2S ferredoxin-like"/>
    <property type="match status" value="1"/>
</dbReference>
<dbReference type="NCBIfam" id="TIGR01973">
    <property type="entry name" value="NuoG"/>
    <property type="match status" value="1"/>
</dbReference>
<evidence type="ECO:0000256" key="5">
    <source>
        <dbReference type="ARBA" id="ARBA00022714"/>
    </source>
</evidence>
<evidence type="ECO:0000256" key="6">
    <source>
        <dbReference type="ARBA" id="ARBA00022723"/>
    </source>
</evidence>
<dbReference type="AlphaFoldDB" id="A0A809SDT5"/>
<dbReference type="Proteomes" id="UP000662873">
    <property type="component" value="Chromosome"/>
</dbReference>
<dbReference type="PROSITE" id="PS00641">
    <property type="entry name" value="COMPLEX1_75K_1"/>
    <property type="match status" value="1"/>
</dbReference>
<dbReference type="InterPro" id="IPR019574">
    <property type="entry name" value="NADH_UbQ_OxRdtase_Gsu_4Fe4S-bd"/>
</dbReference>
<dbReference type="InterPro" id="IPR010228">
    <property type="entry name" value="NADH_UbQ_OxRdtase_Gsu"/>
</dbReference>